<dbReference type="WBParaSite" id="PTRK_0000379800.1">
    <property type="protein sequence ID" value="PTRK_0000379800.1"/>
    <property type="gene ID" value="PTRK_0000379800"/>
</dbReference>
<dbReference type="Proteomes" id="UP000038045">
    <property type="component" value="Unplaced"/>
</dbReference>
<dbReference type="InterPro" id="IPR015310">
    <property type="entry name" value="AHSA1-like_N"/>
</dbReference>
<evidence type="ECO:0000256" key="1">
    <source>
        <dbReference type="ARBA" id="ARBA00006817"/>
    </source>
</evidence>
<dbReference type="SUPFAM" id="SSF103111">
    <property type="entry name" value="Activator of Hsp90 ATPase, Aha1"/>
    <property type="match status" value="1"/>
</dbReference>
<dbReference type="Gene3D" id="3.30.530.20">
    <property type="match status" value="1"/>
</dbReference>
<dbReference type="InterPro" id="IPR023393">
    <property type="entry name" value="START-like_dom_sf"/>
</dbReference>
<dbReference type="InterPro" id="IPR036338">
    <property type="entry name" value="Aha1"/>
</dbReference>
<dbReference type="Gene3D" id="3.15.10.20">
    <property type="entry name" value="Activator of Hsp90 ATPase Aha1, N-terminal domain"/>
    <property type="match status" value="1"/>
</dbReference>
<name>A0A0N4Z907_PARTI</name>
<dbReference type="Pfam" id="PF08327">
    <property type="entry name" value="AHSA1"/>
    <property type="match status" value="1"/>
</dbReference>
<dbReference type="STRING" id="131310.A0A0N4Z907"/>
<dbReference type="GO" id="GO:0006457">
    <property type="term" value="P:protein folding"/>
    <property type="evidence" value="ECO:0007669"/>
    <property type="project" value="TreeGrafter"/>
</dbReference>
<dbReference type="GO" id="GO:0005829">
    <property type="term" value="C:cytosol"/>
    <property type="evidence" value="ECO:0007669"/>
    <property type="project" value="TreeGrafter"/>
</dbReference>
<keyword evidence="3" id="KW-1185">Reference proteome</keyword>
<sequence>MAKWGEGDPRWIVEERADGTNVNNWHWSAKNAAGWSKERLKELLTGVEVSKGPIVIKFEEITNIEGEATANNRKAKLIFLYEWVIKVKFVAHVAGFESDYKGYIEIPNLSDENDADEIDVQSTIETRGPHEAEIRSIMSREGTKLIQEQCGKYIKELKEEFSKGLILPTNSVKPQVITSGKTTVIDKKAFQNTIVESKKEEKKEEVYTGPIDTTTFETKESFKVPVDVLFKLVFEKENVTKWTNSTPKAYSFEEGGEFSLIGGQISGKFVKIIENQEVDMKWRLKSYPTGHYADVKVRVVDQSDTSDLVIEAKNVPKKDYDDTKIGFERYYCQFLGRTFMCTLTL</sequence>
<feature type="domain" description="Activator of Hsp90 ATPase AHSA1-like N-terminal" evidence="2">
    <location>
        <begin position="29"/>
        <end position="163"/>
    </location>
</feature>
<dbReference type="SMART" id="SM01000">
    <property type="entry name" value="Aha1_N"/>
    <property type="match status" value="1"/>
</dbReference>
<dbReference type="PANTHER" id="PTHR13009">
    <property type="entry name" value="HEAT SHOCK PROTEIN 90 HSP90 CO-CHAPERONE AHA-1"/>
    <property type="match status" value="1"/>
</dbReference>
<accession>A0A0N4Z907</accession>
<dbReference type="Pfam" id="PF09229">
    <property type="entry name" value="Aha1_N"/>
    <property type="match status" value="1"/>
</dbReference>
<dbReference type="GO" id="GO:0001671">
    <property type="term" value="F:ATPase activator activity"/>
    <property type="evidence" value="ECO:0007669"/>
    <property type="project" value="InterPro"/>
</dbReference>
<comment type="similarity">
    <text evidence="1">Belongs to the AHA1 family.</text>
</comment>
<dbReference type="InterPro" id="IPR013538">
    <property type="entry name" value="ASHA1/2-like_C"/>
</dbReference>
<reference evidence="4" key="1">
    <citation type="submission" date="2017-02" db="UniProtKB">
        <authorList>
            <consortium name="WormBaseParasite"/>
        </authorList>
    </citation>
    <scope>IDENTIFICATION</scope>
</reference>
<evidence type="ECO:0000313" key="4">
    <source>
        <dbReference type="WBParaSite" id="PTRK_0000379800.1"/>
    </source>
</evidence>
<dbReference type="PANTHER" id="PTHR13009:SF22">
    <property type="entry name" value="LD43819P"/>
    <property type="match status" value="1"/>
</dbReference>
<proteinExistence type="inferred from homology"/>
<evidence type="ECO:0000313" key="3">
    <source>
        <dbReference type="Proteomes" id="UP000038045"/>
    </source>
</evidence>
<dbReference type="GO" id="GO:0051087">
    <property type="term" value="F:protein-folding chaperone binding"/>
    <property type="evidence" value="ECO:0007669"/>
    <property type="project" value="InterPro"/>
</dbReference>
<protein>
    <submittedName>
        <fullName evidence="4">Aha1_N domain-containing protein</fullName>
    </submittedName>
</protein>
<dbReference type="AlphaFoldDB" id="A0A0N4Z907"/>
<evidence type="ECO:0000259" key="2">
    <source>
        <dbReference type="SMART" id="SM01000"/>
    </source>
</evidence>
<organism evidence="3 4">
    <name type="scientific">Parastrongyloides trichosuri</name>
    <name type="common">Possum-specific nematode worm</name>
    <dbReference type="NCBI Taxonomy" id="131310"/>
    <lineage>
        <taxon>Eukaryota</taxon>
        <taxon>Metazoa</taxon>
        <taxon>Ecdysozoa</taxon>
        <taxon>Nematoda</taxon>
        <taxon>Chromadorea</taxon>
        <taxon>Rhabditida</taxon>
        <taxon>Tylenchina</taxon>
        <taxon>Panagrolaimomorpha</taxon>
        <taxon>Strongyloidoidea</taxon>
        <taxon>Strongyloididae</taxon>
        <taxon>Parastrongyloides</taxon>
    </lineage>
</organism>
<dbReference type="SUPFAM" id="SSF55961">
    <property type="entry name" value="Bet v1-like"/>
    <property type="match status" value="1"/>
</dbReference>